<feature type="compositionally biased region" description="Polar residues" evidence="3">
    <location>
        <begin position="643"/>
        <end position="675"/>
    </location>
</feature>
<dbReference type="InterPro" id="IPR001841">
    <property type="entry name" value="Znf_RING"/>
</dbReference>
<feature type="region of interest" description="Disordered" evidence="3">
    <location>
        <begin position="286"/>
        <end position="454"/>
    </location>
</feature>
<feature type="compositionally biased region" description="Low complexity" evidence="3">
    <location>
        <begin position="564"/>
        <end position="587"/>
    </location>
</feature>
<feature type="region of interest" description="Disordered" evidence="3">
    <location>
        <begin position="1453"/>
        <end position="1481"/>
    </location>
</feature>
<protein>
    <submittedName>
        <fullName evidence="5">Zinc finger family protein</fullName>
    </submittedName>
</protein>
<feature type="region of interest" description="Disordered" evidence="3">
    <location>
        <begin position="1"/>
        <end position="23"/>
    </location>
</feature>
<dbReference type="SMART" id="SM00233">
    <property type="entry name" value="PH"/>
    <property type="match status" value="1"/>
</dbReference>
<evidence type="ECO:0000259" key="4">
    <source>
        <dbReference type="PROSITE" id="PS50089"/>
    </source>
</evidence>
<reference evidence="5 6" key="1">
    <citation type="submission" date="2017-06" db="EMBL/GenBank/DDBJ databases">
        <title>Global population genomics of the pathogenic fungus Cryptococcus neoformans var. grubii.</title>
        <authorList>
            <person name="Cuomo C."/>
            <person name="Litvintseva A."/>
            <person name="Chen Y."/>
            <person name="Young S."/>
            <person name="Zeng Q."/>
            <person name="Chapman S."/>
            <person name="Gujja S."/>
            <person name="Saif S."/>
            <person name="Birren B."/>
        </authorList>
    </citation>
    <scope>NUCLEOTIDE SEQUENCE [LARGE SCALE GENOMIC DNA]</scope>
    <source>
        <strain evidence="5 6">Tu259-1</strain>
    </source>
</reference>
<feature type="region of interest" description="Disordered" evidence="3">
    <location>
        <begin position="826"/>
        <end position="881"/>
    </location>
</feature>
<feature type="coiled-coil region" evidence="2">
    <location>
        <begin position="1580"/>
        <end position="1639"/>
    </location>
</feature>
<evidence type="ECO:0000256" key="2">
    <source>
        <dbReference type="SAM" id="Coils"/>
    </source>
</evidence>
<evidence type="ECO:0000313" key="5">
    <source>
        <dbReference type="EMBL" id="OXG18477.1"/>
    </source>
</evidence>
<keyword evidence="1" id="KW-0863">Zinc-finger</keyword>
<dbReference type="Gene3D" id="2.30.29.30">
    <property type="entry name" value="Pleckstrin-homology domain (PH domain)/Phosphotyrosine-binding domain (PTB)"/>
    <property type="match status" value="1"/>
</dbReference>
<dbReference type="OrthoDB" id="299997at2759"/>
<keyword evidence="2" id="KW-0175">Coiled coil</keyword>
<dbReference type="InterPro" id="IPR051266">
    <property type="entry name" value="CLCR"/>
</dbReference>
<keyword evidence="1" id="KW-0862">Zinc</keyword>
<dbReference type="InterPro" id="IPR001849">
    <property type="entry name" value="PH_domain"/>
</dbReference>
<feature type="domain" description="RING-type" evidence="4">
    <location>
        <begin position="761"/>
        <end position="817"/>
    </location>
</feature>
<dbReference type="SUPFAM" id="SSF50729">
    <property type="entry name" value="PH domain-like"/>
    <property type="match status" value="1"/>
</dbReference>
<dbReference type="Gene3D" id="3.40.50.410">
    <property type="entry name" value="von Willebrand factor, type A domain"/>
    <property type="match status" value="1"/>
</dbReference>
<keyword evidence="1" id="KW-0479">Metal-binding</keyword>
<evidence type="ECO:0000313" key="6">
    <source>
        <dbReference type="Proteomes" id="UP000199727"/>
    </source>
</evidence>
<feature type="compositionally biased region" description="Basic and acidic residues" evidence="3">
    <location>
        <begin position="286"/>
        <end position="302"/>
    </location>
</feature>
<feature type="compositionally biased region" description="Low complexity" evidence="3">
    <location>
        <begin position="190"/>
        <end position="213"/>
    </location>
</feature>
<comment type="caution">
    <text evidence="5">The sequence shown here is derived from an EMBL/GenBank/DDBJ whole genome shotgun (WGS) entry which is preliminary data.</text>
</comment>
<dbReference type="InterPro" id="IPR013083">
    <property type="entry name" value="Znf_RING/FYVE/PHD"/>
</dbReference>
<dbReference type="EMBL" id="AMKT01000056">
    <property type="protein sequence ID" value="OXG18477.1"/>
    <property type="molecule type" value="Genomic_DNA"/>
</dbReference>
<dbReference type="PANTHER" id="PTHR10579">
    <property type="entry name" value="CALCIUM-ACTIVATED CHLORIDE CHANNEL REGULATOR"/>
    <property type="match status" value="1"/>
</dbReference>
<dbReference type="GO" id="GO:0005085">
    <property type="term" value="F:guanyl-nucleotide exchange factor activity"/>
    <property type="evidence" value="ECO:0007669"/>
    <property type="project" value="InterPro"/>
</dbReference>
<feature type="compositionally biased region" description="Low complexity" evidence="3">
    <location>
        <begin position="678"/>
        <end position="695"/>
    </location>
</feature>
<dbReference type="CDD" id="cd13246">
    <property type="entry name" value="PH_Scd1"/>
    <property type="match status" value="1"/>
</dbReference>
<feature type="compositionally biased region" description="Low complexity" evidence="3">
    <location>
        <begin position="404"/>
        <end position="417"/>
    </location>
</feature>
<dbReference type="Gene3D" id="3.30.40.10">
    <property type="entry name" value="Zinc/RING finger domain, C3HC4 (zinc finger)"/>
    <property type="match status" value="1"/>
</dbReference>
<feature type="compositionally biased region" description="Low complexity" evidence="3">
    <location>
        <begin position="425"/>
        <end position="453"/>
    </location>
</feature>
<feature type="compositionally biased region" description="Polar residues" evidence="3">
    <location>
        <begin position="61"/>
        <end position="77"/>
    </location>
</feature>
<dbReference type="Proteomes" id="UP000199727">
    <property type="component" value="Unassembled WGS sequence"/>
</dbReference>
<dbReference type="GO" id="GO:0008270">
    <property type="term" value="F:zinc ion binding"/>
    <property type="evidence" value="ECO:0007669"/>
    <property type="project" value="UniProtKB-KW"/>
</dbReference>
<organism evidence="5 6">
    <name type="scientific">Cryptococcus neoformans Tu259-1</name>
    <dbReference type="NCBI Taxonomy" id="1230072"/>
    <lineage>
        <taxon>Eukaryota</taxon>
        <taxon>Fungi</taxon>
        <taxon>Dikarya</taxon>
        <taxon>Basidiomycota</taxon>
        <taxon>Agaricomycotina</taxon>
        <taxon>Tremellomycetes</taxon>
        <taxon>Tremellales</taxon>
        <taxon>Cryptococcaceae</taxon>
        <taxon>Cryptococcus</taxon>
        <taxon>Cryptococcus neoformans species complex</taxon>
    </lineage>
</organism>
<evidence type="ECO:0000256" key="1">
    <source>
        <dbReference type="PROSITE-ProRule" id="PRU00175"/>
    </source>
</evidence>
<dbReference type="InterPro" id="IPR033511">
    <property type="entry name" value="Cdc24/Scd1_PH_dom"/>
</dbReference>
<feature type="region of interest" description="Disordered" evidence="3">
    <location>
        <begin position="559"/>
        <end position="588"/>
    </location>
</feature>
<dbReference type="PROSITE" id="PS50089">
    <property type="entry name" value="ZF_RING_2"/>
    <property type="match status" value="1"/>
</dbReference>
<feature type="compositionally biased region" description="Low complexity" evidence="3">
    <location>
        <begin position="358"/>
        <end position="369"/>
    </location>
</feature>
<dbReference type="SUPFAM" id="SSF57850">
    <property type="entry name" value="RING/U-box"/>
    <property type="match status" value="1"/>
</dbReference>
<feature type="region of interest" description="Disordered" evidence="3">
    <location>
        <begin position="178"/>
        <end position="257"/>
    </location>
</feature>
<sequence>MIRSVSVPQLVNGSGPCSPSSSIEEVFQEEEVGIYGKEGMMISFETDSGSCSGSEEGSREFTTSSQTSLTTHNSDSSLIFIFPPTHPSHTSNPPKKSQPPFPYSVHEPPPTFRHPPLPLTAIGCRQSQNQEHRLSSSYLDFTPSIETAQVLHASAFYSSNDPSTTALSAQALIAQAKRARTKSVRKRRSSAPSLSSPSTIRRSNTSSIISTISMPRATPFSPCESAINNGESPPASPRTPLSPTRSNGREPSGPWRGLRRALSLNSRESSNAKCGLPRTAVLAKDEACKVSDRDTRDGERKGSGSIGQCPQDNVERPFNGPSSPTVSTAEEWGGLGTLSQFPRPPSNSNLRRKSVRDLAGLGPPLLLLPKDGEEEGSSSSESEGEEGRKVYARPPSRGLPSTPPSADSQSSQESSVPPHTPITDSSPSLPASLLPPVLLTPNTPITPNTHTPPAANKKLLSLLSPEMVPAVVDKHHASQRTIDDLQNASLQVLENNSDPQGKLLHSAMPRDWESSSLNLFPLSSRPFYHKLQPSVPCSTHHTFPSSFSSQRDATDTIAVSPPQSYANSSIASRNSRSTAASGSSGISVRSYTTVDSSLRSHQQWHIAERSDIATVVEEDDAAIEEIRDEFITKPLDVKRRPPLTQSASTSSVNRSKPTSNYFSRERSNSQPQHETINPAHSKQSSQSSHPFASFSRPVPPPTAKETFLSPQAPRRLERVDFSVTNSSRSSPNLARTYKMTQSVQQLALVSTEDDRDGDVTCPVCVEPMGFTYRLPGEKPPIIPECGHALHEECFTHVYGEVPSEGSRKVLGVCGVCRQPMKLADGATKKDKLSAVMGQPGKSFRPAPSIRGPGGRGSAPLTPPDPTADDPVDNSRPSMSNDQLPKVIVPILSIKSEFNTISKNRKGKQMITAMVSIDVPPAPDRGKYPAATRQLDEGRFSPQLPPSPTSVGEPAASPSLRNFNTLDPFAHVLQDLKNRVVDLKQLNVDSLGQLRLFDILTVRKGSLTRDFHVYLFQDALVCAAEEKKSGFRQMFSSSNSMRSDHSGHSSKSVLKLKGRIYLRHVSRVVDQSTSSELNLVLFMEDESLESFILTFKDRGSHETWRVTINSLIEDNRGPKDRAVKVLGSGAPRSASSGLAISFSDLTSPTSTSYVITPATSNFTPVSPKGQSPGDLAYNVPLAPIHAPIDLVLVLSLPAFTPGQSIPLKVKLMRSSLEFLLALLGPKDRISLVSCEMGVNSTLRKTPFLSTTRYESRKRLEAFLETLGSGKLEKDEFEVSVGSEEKLDVVTAMNVGLDVVLQRKAKNPISSMVIVSDTNDIIKRTQMDLVAARLDAANIPVHAVGYGRSHDPSPLWIVTNHTLGTYSFVKEWYHLRETLAGIVGGMMTVAMDNVKVHVSCVENDFRIMRVQGTTQAVVTGTGKDIDIELQDLRYGDSREILIELELENRDEFQRYSGEGSNESGHGSDPASQRGGFPRRAPSPNLGIDRLSVADSSYGEVIDEVPVCEVDLAFRDPAAGRTVSRLIHPQLLTVAIIPRTTSSTLPADPAILRRRMELLASDMLTRALLIASRKNYVQADRILRETKRIIETMQDNMRQHVSENASSRRGKSKREVQAIMAMEGLEGPLQDLEALLDGMEEQKGVFDRDCRNFTAQQSGVLRSQRAWTTRSLSERTYCATGVQNIIQMSAEWQSRFQ</sequence>
<dbReference type="PANTHER" id="PTHR10579:SF43">
    <property type="entry name" value="ZINC FINGER (C3HC4-TYPE RING FINGER) FAMILY PROTEIN"/>
    <property type="match status" value="1"/>
</dbReference>
<name>A0A854QBH6_CRYNE</name>
<dbReference type="InterPro" id="IPR011993">
    <property type="entry name" value="PH-like_dom_sf"/>
</dbReference>
<dbReference type="Pfam" id="PF15411">
    <property type="entry name" value="PH_10"/>
    <property type="match status" value="1"/>
</dbReference>
<feature type="compositionally biased region" description="Pro residues" evidence="3">
    <location>
        <begin position="96"/>
        <end position="110"/>
    </location>
</feature>
<feature type="compositionally biased region" description="Basic residues" evidence="3">
    <location>
        <begin position="178"/>
        <end position="189"/>
    </location>
</feature>
<gene>
    <name evidence="5" type="ORF">C361_04602</name>
</gene>
<dbReference type="InterPro" id="IPR036465">
    <property type="entry name" value="vWFA_dom_sf"/>
</dbReference>
<proteinExistence type="predicted"/>
<accession>A0A854QBH6</accession>
<feature type="compositionally biased region" description="Low complexity" evidence="3">
    <location>
        <begin position="1454"/>
        <end position="1465"/>
    </location>
</feature>
<dbReference type="SUPFAM" id="SSF53300">
    <property type="entry name" value="vWA-like"/>
    <property type="match status" value="1"/>
</dbReference>
<feature type="region of interest" description="Disordered" evidence="3">
    <location>
        <begin position="45"/>
        <end position="110"/>
    </location>
</feature>
<feature type="region of interest" description="Disordered" evidence="3">
    <location>
        <begin position="637"/>
        <end position="713"/>
    </location>
</feature>
<evidence type="ECO:0000256" key="3">
    <source>
        <dbReference type="SAM" id="MobiDB-lite"/>
    </source>
</evidence>